<dbReference type="EMBL" id="SNRY01000312">
    <property type="protein sequence ID" value="KAA6342668.1"/>
    <property type="molecule type" value="Genomic_DNA"/>
</dbReference>
<dbReference type="AlphaFoldDB" id="A0A5J4S9U3"/>
<name>A0A5J4S9U3_9ZZZZ</name>
<comment type="caution">
    <text evidence="1">The sequence shown here is derived from an EMBL/GenBank/DDBJ whole genome shotgun (WGS) entry which is preliminary data.</text>
</comment>
<accession>A0A5J4S9U3</accession>
<evidence type="ECO:0000313" key="1">
    <source>
        <dbReference type="EMBL" id="KAA6342668.1"/>
    </source>
</evidence>
<proteinExistence type="predicted"/>
<gene>
    <name evidence="1" type="ORF">EZS27_009605</name>
</gene>
<sequence>MEMESTKKSLSLKKADSTLYGKASFYSCAVHGK</sequence>
<reference evidence="1" key="1">
    <citation type="submission" date="2019-03" db="EMBL/GenBank/DDBJ databases">
        <title>Single cell metagenomics reveals metabolic interactions within the superorganism composed of flagellate Streblomastix strix and complex community of Bacteroidetes bacteria on its surface.</title>
        <authorList>
            <person name="Treitli S.C."/>
            <person name="Kolisko M."/>
            <person name="Husnik F."/>
            <person name="Keeling P."/>
            <person name="Hampl V."/>
        </authorList>
    </citation>
    <scope>NUCLEOTIDE SEQUENCE</scope>
    <source>
        <strain evidence="1">STM</strain>
    </source>
</reference>
<organism evidence="1">
    <name type="scientific">termite gut metagenome</name>
    <dbReference type="NCBI Taxonomy" id="433724"/>
    <lineage>
        <taxon>unclassified sequences</taxon>
        <taxon>metagenomes</taxon>
        <taxon>organismal metagenomes</taxon>
    </lineage>
</organism>
<protein>
    <submittedName>
        <fullName evidence="1">Uncharacterized protein</fullName>
    </submittedName>
</protein>